<evidence type="ECO:0000256" key="2">
    <source>
        <dbReference type="ARBA" id="ARBA00007534"/>
    </source>
</evidence>
<dbReference type="EMBL" id="ML996701">
    <property type="protein sequence ID" value="KAF2398085.1"/>
    <property type="molecule type" value="Genomic_DNA"/>
</dbReference>
<evidence type="ECO:0000313" key="13">
    <source>
        <dbReference type="EMBL" id="KAF2398085.1"/>
    </source>
</evidence>
<evidence type="ECO:0000256" key="3">
    <source>
        <dbReference type="ARBA" id="ARBA00013095"/>
    </source>
</evidence>
<organism evidence="13 14">
    <name type="scientific">Trichodelitschia bisporula</name>
    <dbReference type="NCBI Taxonomy" id="703511"/>
    <lineage>
        <taxon>Eukaryota</taxon>
        <taxon>Fungi</taxon>
        <taxon>Dikarya</taxon>
        <taxon>Ascomycota</taxon>
        <taxon>Pezizomycotina</taxon>
        <taxon>Dothideomycetes</taxon>
        <taxon>Dothideomycetes incertae sedis</taxon>
        <taxon>Phaeotrichales</taxon>
        <taxon>Phaeotrichaceae</taxon>
        <taxon>Trichodelitschia</taxon>
    </lineage>
</organism>
<dbReference type="PANTHER" id="PTHR48250:SF3">
    <property type="entry name" value="CUTINASE 1-RELATED"/>
    <property type="match status" value="1"/>
</dbReference>
<comment type="catalytic activity">
    <reaction evidence="9 12">
        <text>cutin + H2O = cutin monomers.</text>
        <dbReference type="EC" id="3.1.1.74"/>
    </reaction>
</comment>
<dbReference type="InterPro" id="IPR011150">
    <property type="entry name" value="Cutinase_monf"/>
</dbReference>
<keyword evidence="7 12" id="KW-0378">Hydrolase</keyword>
<evidence type="ECO:0000256" key="6">
    <source>
        <dbReference type="ARBA" id="ARBA00022729"/>
    </source>
</evidence>
<feature type="active site" description="Nucleophile" evidence="10">
    <location>
        <position position="85"/>
    </location>
</feature>
<feature type="disulfide bond" evidence="11">
    <location>
        <begin position="1"/>
        <end position="74"/>
    </location>
</feature>
<evidence type="ECO:0000256" key="9">
    <source>
        <dbReference type="ARBA" id="ARBA00034045"/>
    </source>
</evidence>
<dbReference type="PANTHER" id="PTHR48250">
    <property type="entry name" value="CUTINASE 2-RELATED"/>
    <property type="match status" value="1"/>
</dbReference>
<feature type="active site" evidence="10">
    <location>
        <position position="137"/>
    </location>
</feature>
<dbReference type="PROSITE" id="PS00155">
    <property type="entry name" value="CUTINASE_1"/>
    <property type="match status" value="1"/>
</dbReference>
<keyword evidence="6" id="KW-0732">Signal</keyword>
<comment type="subcellular location">
    <subcellularLocation>
        <location evidence="1 12">Secreted</location>
    </subcellularLocation>
</comment>
<comment type="similarity">
    <text evidence="2 12">Belongs to the cutinase family.</text>
</comment>
<feature type="non-terminal residue" evidence="13">
    <location>
        <position position="1"/>
    </location>
</feature>
<protein>
    <recommendedName>
        <fullName evidence="3 12">Cutinase</fullName>
        <ecNumber evidence="3 12">3.1.1.74</ecNumber>
    </recommendedName>
</protein>
<gene>
    <name evidence="13" type="ORF">EJ06DRAFT_456067</name>
</gene>
<dbReference type="PRINTS" id="PR00129">
    <property type="entry name" value="CUTINASE"/>
</dbReference>
<keyword evidence="14" id="KW-1185">Reference proteome</keyword>
<dbReference type="GO" id="GO:0050525">
    <property type="term" value="F:cutinase activity"/>
    <property type="evidence" value="ECO:0007669"/>
    <property type="project" value="UniProtKB-UniRule"/>
</dbReference>
<dbReference type="Gene3D" id="3.40.50.1820">
    <property type="entry name" value="alpha/beta hydrolase"/>
    <property type="match status" value="1"/>
</dbReference>
<evidence type="ECO:0000256" key="5">
    <source>
        <dbReference type="ARBA" id="ARBA00022525"/>
    </source>
</evidence>
<dbReference type="Proteomes" id="UP000799640">
    <property type="component" value="Unassembled WGS sequence"/>
</dbReference>
<dbReference type="OrthoDB" id="2975078at2759"/>
<feature type="active site" description="Proton donor/acceptor" evidence="10">
    <location>
        <position position="150"/>
    </location>
</feature>
<evidence type="ECO:0000256" key="10">
    <source>
        <dbReference type="PIRSR" id="PIRSR611150-1"/>
    </source>
</evidence>
<accession>A0A6G1HQR4</accession>
<evidence type="ECO:0000256" key="8">
    <source>
        <dbReference type="ARBA" id="ARBA00023157"/>
    </source>
</evidence>
<evidence type="ECO:0000313" key="14">
    <source>
        <dbReference type="Proteomes" id="UP000799640"/>
    </source>
</evidence>
<proteinExistence type="inferred from homology"/>
<sequence length="153" mass="15807">CKPVTILFGRGTTESGIPDALGGTVGPALRTQATKKGWAIEGIKYDASLAGIYCLGMPGGVACIDQLSKLVQRCPNTKVILSGYSQGAMVARICAAWSKEPAQKQIAGLALFGDPFNGAAVKGVPKENVKTWCTSGDGVCKGDFSISAAHLAY</sequence>
<evidence type="ECO:0000256" key="12">
    <source>
        <dbReference type="RuleBase" id="RU361263"/>
    </source>
</evidence>
<dbReference type="EC" id="3.1.1.74" evidence="3 12"/>
<evidence type="ECO:0000256" key="1">
    <source>
        <dbReference type="ARBA" id="ARBA00004613"/>
    </source>
</evidence>
<dbReference type="InterPro" id="IPR000675">
    <property type="entry name" value="Cutinase/axe"/>
</dbReference>
<feature type="non-terminal residue" evidence="13">
    <location>
        <position position="153"/>
    </location>
</feature>
<feature type="disulfide bond" evidence="11">
    <location>
        <begin position="133"/>
        <end position="140"/>
    </location>
</feature>
<name>A0A6G1HQR4_9PEZI</name>
<keyword evidence="4 12" id="KW-0719">Serine esterase</keyword>
<dbReference type="GO" id="GO:0016052">
    <property type="term" value="P:carbohydrate catabolic process"/>
    <property type="evidence" value="ECO:0007669"/>
    <property type="project" value="TreeGrafter"/>
</dbReference>
<dbReference type="SMART" id="SM01110">
    <property type="entry name" value="Cutinase"/>
    <property type="match status" value="1"/>
</dbReference>
<dbReference type="SUPFAM" id="SSF53474">
    <property type="entry name" value="alpha/beta-Hydrolases"/>
    <property type="match status" value="1"/>
</dbReference>
<comment type="function">
    <text evidence="12">Catalyzes the hydrolysis of complex carboxylic polyesters found in the cell wall of plants. Degrades cutin, a macromolecule that forms the structure of the plant cuticle.</text>
</comment>
<dbReference type="Pfam" id="PF01083">
    <property type="entry name" value="Cutinase"/>
    <property type="match status" value="1"/>
</dbReference>
<dbReference type="AlphaFoldDB" id="A0A6G1HQR4"/>
<dbReference type="InterPro" id="IPR043580">
    <property type="entry name" value="CUTINASE_1"/>
</dbReference>
<reference evidence="13" key="1">
    <citation type="journal article" date="2020" name="Stud. Mycol.">
        <title>101 Dothideomycetes genomes: a test case for predicting lifestyles and emergence of pathogens.</title>
        <authorList>
            <person name="Haridas S."/>
            <person name="Albert R."/>
            <person name="Binder M."/>
            <person name="Bloem J."/>
            <person name="Labutti K."/>
            <person name="Salamov A."/>
            <person name="Andreopoulos B."/>
            <person name="Baker S."/>
            <person name="Barry K."/>
            <person name="Bills G."/>
            <person name="Bluhm B."/>
            <person name="Cannon C."/>
            <person name="Castanera R."/>
            <person name="Culley D."/>
            <person name="Daum C."/>
            <person name="Ezra D."/>
            <person name="Gonzalez J."/>
            <person name="Henrissat B."/>
            <person name="Kuo A."/>
            <person name="Liang C."/>
            <person name="Lipzen A."/>
            <person name="Lutzoni F."/>
            <person name="Magnuson J."/>
            <person name="Mondo S."/>
            <person name="Nolan M."/>
            <person name="Ohm R."/>
            <person name="Pangilinan J."/>
            <person name="Park H.-J."/>
            <person name="Ramirez L."/>
            <person name="Alfaro M."/>
            <person name="Sun H."/>
            <person name="Tritt A."/>
            <person name="Yoshinaga Y."/>
            <person name="Zwiers L.-H."/>
            <person name="Turgeon B."/>
            <person name="Goodwin S."/>
            <person name="Spatafora J."/>
            <person name="Crous P."/>
            <person name="Grigoriev I."/>
        </authorList>
    </citation>
    <scope>NUCLEOTIDE SEQUENCE</scope>
    <source>
        <strain evidence="13">CBS 262.69</strain>
    </source>
</reference>
<evidence type="ECO:0000256" key="4">
    <source>
        <dbReference type="ARBA" id="ARBA00022487"/>
    </source>
</evidence>
<keyword evidence="8 11" id="KW-1015">Disulfide bond</keyword>
<evidence type="ECO:0000256" key="11">
    <source>
        <dbReference type="PIRSR" id="PIRSR611150-2"/>
    </source>
</evidence>
<keyword evidence="5 12" id="KW-0964">Secreted</keyword>
<dbReference type="InterPro" id="IPR029058">
    <property type="entry name" value="AB_hydrolase_fold"/>
</dbReference>
<dbReference type="GO" id="GO:0005576">
    <property type="term" value="C:extracellular region"/>
    <property type="evidence" value="ECO:0007669"/>
    <property type="project" value="UniProtKB-SubCell"/>
</dbReference>
<evidence type="ECO:0000256" key="7">
    <source>
        <dbReference type="ARBA" id="ARBA00022801"/>
    </source>
</evidence>